<evidence type="ECO:0000313" key="9">
    <source>
        <dbReference type="EMBL" id="GAQ79322.1"/>
    </source>
</evidence>
<evidence type="ECO:0000313" key="10">
    <source>
        <dbReference type="Proteomes" id="UP000054558"/>
    </source>
</evidence>
<keyword evidence="10" id="KW-1185">Reference proteome</keyword>
<dbReference type="GO" id="GO:0000930">
    <property type="term" value="C:gamma-tubulin complex"/>
    <property type="evidence" value="ECO:0000318"/>
    <property type="project" value="GO_Central"/>
</dbReference>
<keyword evidence="5" id="KW-0206">Cytoskeleton</keyword>
<evidence type="ECO:0000256" key="4">
    <source>
        <dbReference type="ARBA" id="ARBA00022701"/>
    </source>
</evidence>
<dbReference type="PANTHER" id="PTHR19302">
    <property type="entry name" value="GAMMA TUBULIN COMPLEX PROTEIN"/>
    <property type="match status" value="1"/>
</dbReference>
<dbReference type="GO" id="GO:0000278">
    <property type="term" value="P:mitotic cell cycle"/>
    <property type="evidence" value="ECO:0000318"/>
    <property type="project" value="GO_Central"/>
</dbReference>
<proteinExistence type="inferred from homology"/>
<dbReference type="EMBL" id="DF236977">
    <property type="protein sequence ID" value="GAQ79322.1"/>
    <property type="molecule type" value="Genomic_DNA"/>
</dbReference>
<feature type="domain" description="Gamma tubulin complex component C-terminal" evidence="7">
    <location>
        <begin position="526"/>
        <end position="860"/>
    </location>
</feature>
<feature type="domain" description="Gamma tubulin complex component protein N-terminal" evidence="8">
    <location>
        <begin position="220"/>
        <end position="520"/>
    </location>
</feature>
<dbReference type="InterPro" id="IPR040457">
    <property type="entry name" value="GCP_C"/>
</dbReference>
<evidence type="ECO:0000259" key="7">
    <source>
        <dbReference type="Pfam" id="PF04130"/>
    </source>
</evidence>
<dbReference type="AlphaFoldDB" id="A0A1Y1HNL0"/>
<dbReference type="InterPro" id="IPR007259">
    <property type="entry name" value="GCP"/>
</dbReference>
<keyword evidence="4" id="KW-0493">Microtubule</keyword>
<evidence type="ECO:0000256" key="5">
    <source>
        <dbReference type="ARBA" id="ARBA00023212"/>
    </source>
</evidence>
<dbReference type="OMA" id="MRMMSVC"/>
<dbReference type="GO" id="GO:0051225">
    <property type="term" value="P:spindle assembly"/>
    <property type="evidence" value="ECO:0000318"/>
    <property type="project" value="GO_Central"/>
</dbReference>
<keyword evidence="3" id="KW-0963">Cytoplasm</keyword>
<dbReference type="Gene3D" id="1.20.120.1900">
    <property type="entry name" value="Gamma-tubulin complex, C-terminal domain"/>
    <property type="match status" value="1"/>
</dbReference>
<dbReference type="GO" id="GO:0043015">
    <property type="term" value="F:gamma-tubulin binding"/>
    <property type="evidence" value="ECO:0000318"/>
    <property type="project" value="GO_Central"/>
</dbReference>
<dbReference type="GO" id="GO:0000922">
    <property type="term" value="C:spindle pole"/>
    <property type="evidence" value="ECO:0007669"/>
    <property type="project" value="InterPro"/>
</dbReference>
<dbReference type="GO" id="GO:0031122">
    <property type="term" value="P:cytoplasmic microtubule organization"/>
    <property type="evidence" value="ECO:0000318"/>
    <property type="project" value="GO_Central"/>
</dbReference>
<comment type="similarity">
    <text evidence="2">Belongs to the TUBGCP family.</text>
</comment>
<feature type="compositionally biased region" description="Polar residues" evidence="6">
    <location>
        <begin position="169"/>
        <end position="182"/>
    </location>
</feature>
<evidence type="ECO:0000256" key="3">
    <source>
        <dbReference type="ARBA" id="ARBA00022490"/>
    </source>
</evidence>
<dbReference type="GO" id="GO:0051321">
    <property type="term" value="P:meiotic cell cycle"/>
    <property type="evidence" value="ECO:0000318"/>
    <property type="project" value="GO_Central"/>
</dbReference>
<name>A0A1Y1HNL0_KLENI</name>
<dbReference type="Proteomes" id="UP000054558">
    <property type="component" value="Unassembled WGS sequence"/>
</dbReference>
<protein>
    <submittedName>
        <fullName evidence="9">Spc97 / Spc98 family of spindle pole body (SBP) component</fullName>
    </submittedName>
</protein>
<dbReference type="GO" id="GO:0007020">
    <property type="term" value="P:microtubule nucleation"/>
    <property type="evidence" value="ECO:0000318"/>
    <property type="project" value="GO_Central"/>
</dbReference>
<dbReference type="Pfam" id="PF17681">
    <property type="entry name" value="GCP_N_terminal"/>
    <property type="match status" value="1"/>
</dbReference>
<evidence type="ECO:0000256" key="1">
    <source>
        <dbReference type="ARBA" id="ARBA00004245"/>
    </source>
</evidence>
<feature type="compositionally biased region" description="Polar residues" evidence="6">
    <location>
        <begin position="149"/>
        <end position="161"/>
    </location>
</feature>
<dbReference type="OrthoDB" id="5860513at2759"/>
<sequence>MEPQQIAGPLRELVVKLLRSTDDGTSSTSSVPEASISRTYQYALRLLGSRISAPLASDEAAVVDSIKRSLIHKGRASDALTFSNLHQRLGGPPGPGKLGKRWSLLYLLKSIAEDRASDESSSGHGSSGFEWSISTPAAAGGLPARPFDSRSSTANGVSATSKKSHRSTEQLAQNESELRTDSTAQLAVAPKGNVDSRQAAYQEFMHIRHTDAQVSEQDLVRDVVYTCQGIDGKHIKFDAKADGFVITDSVRLPRGARLLILKLCELGWLYRRIRTYVSERLSPASLELVGQAFGSALQQELADYYRLMAVLEAQVQQKAPGPGELAGQSTGGGSYLSLRRLAVWLAEPLLRMRLMAILVDNCGSLKGGALASALHMHRQHGDPFVHEFIGQLLEKVCLPLLEMIRRWVLEGELDDGYQEFFISGDLSVGDDGLWRDCYKVRQAMLPSFISPELAHRILRAGKSINFLRGCCQDEGWAEATDAAAAAAPGALSLTSPSGTLGTLVEAADQRISARLVATIFGRYRFREHCLAIKQYLLLGQGDFIQYLMDLIGPDLSQPAGLVSKFKLAGLLEAAVRASNAQYDDSATLDKLRVKMLEHGDGDRGWDVFSLEYQAASPLSTVFTEAVMLRYLRIFNFLWRLKRVEHALSASWKVMKPNAAVVKPGRGNQESAKTLADELRRCHTLRNEMNHFVTNLQYYIMFEVLECSWSDFLAEVDAAADLDALIAAHDTYLDTILKKSLLGERSQQLCKRLFTIFDTVLRFKGFADRLYEIVRDIQHKQRRREAEVSARTGAGQWGSLGGEDEHHESLVQEQLDSIGRNLDAIAAEYSSLLEGFTDQLLVQQHVDLRFLSFRLDFSEFYTRQRADRASTPLKLRWPGLLGGQL</sequence>
<evidence type="ECO:0000256" key="6">
    <source>
        <dbReference type="SAM" id="MobiDB-lite"/>
    </source>
</evidence>
<dbReference type="Pfam" id="PF04130">
    <property type="entry name" value="GCP_C_terminal"/>
    <property type="match status" value="1"/>
</dbReference>
<dbReference type="STRING" id="105231.A0A1Y1HNL0"/>
<organism evidence="9 10">
    <name type="scientific">Klebsormidium nitens</name>
    <name type="common">Green alga</name>
    <name type="synonym">Ulothrix nitens</name>
    <dbReference type="NCBI Taxonomy" id="105231"/>
    <lineage>
        <taxon>Eukaryota</taxon>
        <taxon>Viridiplantae</taxon>
        <taxon>Streptophyta</taxon>
        <taxon>Klebsormidiophyceae</taxon>
        <taxon>Klebsormidiales</taxon>
        <taxon>Klebsormidiaceae</taxon>
        <taxon>Klebsormidium</taxon>
    </lineage>
</organism>
<reference evidence="9 10" key="1">
    <citation type="journal article" date="2014" name="Nat. Commun.">
        <title>Klebsormidium flaccidum genome reveals primary factors for plant terrestrial adaptation.</title>
        <authorList>
            <person name="Hori K."/>
            <person name="Maruyama F."/>
            <person name="Fujisawa T."/>
            <person name="Togashi T."/>
            <person name="Yamamoto N."/>
            <person name="Seo M."/>
            <person name="Sato S."/>
            <person name="Yamada T."/>
            <person name="Mori H."/>
            <person name="Tajima N."/>
            <person name="Moriyama T."/>
            <person name="Ikeuchi M."/>
            <person name="Watanabe M."/>
            <person name="Wada H."/>
            <person name="Kobayashi K."/>
            <person name="Saito M."/>
            <person name="Masuda T."/>
            <person name="Sasaki-Sekimoto Y."/>
            <person name="Mashiguchi K."/>
            <person name="Awai K."/>
            <person name="Shimojima M."/>
            <person name="Masuda S."/>
            <person name="Iwai M."/>
            <person name="Nobusawa T."/>
            <person name="Narise T."/>
            <person name="Kondo S."/>
            <person name="Saito H."/>
            <person name="Sato R."/>
            <person name="Murakawa M."/>
            <person name="Ihara Y."/>
            <person name="Oshima-Yamada Y."/>
            <person name="Ohtaka K."/>
            <person name="Satoh M."/>
            <person name="Sonobe K."/>
            <person name="Ishii M."/>
            <person name="Ohtani R."/>
            <person name="Kanamori-Sato M."/>
            <person name="Honoki R."/>
            <person name="Miyazaki D."/>
            <person name="Mochizuki H."/>
            <person name="Umetsu J."/>
            <person name="Higashi K."/>
            <person name="Shibata D."/>
            <person name="Kamiya Y."/>
            <person name="Sato N."/>
            <person name="Nakamura Y."/>
            <person name="Tabata S."/>
            <person name="Ida S."/>
            <person name="Kurokawa K."/>
            <person name="Ohta H."/>
        </authorList>
    </citation>
    <scope>NUCLEOTIDE SEQUENCE [LARGE SCALE GENOMIC DNA]</scope>
    <source>
        <strain evidence="9 10">NIES-2285</strain>
    </source>
</reference>
<evidence type="ECO:0000256" key="2">
    <source>
        <dbReference type="ARBA" id="ARBA00010337"/>
    </source>
</evidence>
<dbReference type="PANTHER" id="PTHR19302:SF14">
    <property type="entry name" value="GAMMA-TUBULIN COMPLEX COMPONENT 3"/>
    <property type="match status" value="1"/>
</dbReference>
<dbReference type="InterPro" id="IPR042241">
    <property type="entry name" value="GCP_C_sf"/>
</dbReference>
<feature type="region of interest" description="Disordered" evidence="6">
    <location>
        <begin position="140"/>
        <end position="182"/>
    </location>
</feature>
<comment type="subcellular location">
    <subcellularLocation>
        <location evidence="1">Cytoplasm</location>
        <location evidence="1">Cytoskeleton</location>
    </subcellularLocation>
</comment>
<evidence type="ECO:0000259" key="8">
    <source>
        <dbReference type="Pfam" id="PF17681"/>
    </source>
</evidence>
<gene>
    <name evidence="9" type="ORF">KFL_000280270</name>
</gene>
<dbReference type="GO" id="GO:0005874">
    <property type="term" value="C:microtubule"/>
    <property type="evidence" value="ECO:0007669"/>
    <property type="project" value="UniProtKB-KW"/>
</dbReference>
<accession>A0A1Y1HNL0</accession>
<dbReference type="InterPro" id="IPR041470">
    <property type="entry name" value="GCP_N"/>
</dbReference>